<sequence length="103" mass="12060">MEMSKKRIPAELLFEICHSLPFRLRWATDRVALAFDHFVLKIQCVWMKAEFERQIKIEQKKHLLTIAKSELSKVTMKMFDDELSIIIVVIGCNFRVGSNYGVT</sequence>
<gene>
    <name evidence="1" type="ORF">niasHT_022905</name>
</gene>
<proteinExistence type="predicted"/>
<comment type="caution">
    <text evidence="1">The sequence shown here is derived from an EMBL/GenBank/DDBJ whole genome shotgun (WGS) entry which is preliminary data.</text>
</comment>
<name>A0ABD2KB72_9BILA</name>
<organism evidence="1 2">
    <name type="scientific">Heterodera trifolii</name>
    <dbReference type="NCBI Taxonomy" id="157864"/>
    <lineage>
        <taxon>Eukaryota</taxon>
        <taxon>Metazoa</taxon>
        <taxon>Ecdysozoa</taxon>
        <taxon>Nematoda</taxon>
        <taxon>Chromadorea</taxon>
        <taxon>Rhabditida</taxon>
        <taxon>Tylenchina</taxon>
        <taxon>Tylenchomorpha</taxon>
        <taxon>Tylenchoidea</taxon>
        <taxon>Heteroderidae</taxon>
        <taxon>Heteroderinae</taxon>
        <taxon>Heterodera</taxon>
    </lineage>
</organism>
<reference evidence="1 2" key="1">
    <citation type="submission" date="2024-10" db="EMBL/GenBank/DDBJ databases">
        <authorList>
            <person name="Kim D."/>
        </authorList>
    </citation>
    <scope>NUCLEOTIDE SEQUENCE [LARGE SCALE GENOMIC DNA]</scope>
    <source>
        <strain evidence="1">BH-2024</strain>
    </source>
</reference>
<protein>
    <submittedName>
        <fullName evidence="1">Uncharacterized protein</fullName>
    </submittedName>
</protein>
<keyword evidence="2" id="KW-1185">Reference proteome</keyword>
<evidence type="ECO:0000313" key="1">
    <source>
        <dbReference type="EMBL" id="KAL3100077.1"/>
    </source>
</evidence>
<dbReference type="AlphaFoldDB" id="A0ABD2KB72"/>
<accession>A0ABD2KB72</accession>
<dbReference type="Proteomes" id="UP001620626">
    <property type="component" value="Unassembled WGS sequence"/>
</dbReference>
<dbReference type="EMBL" id="JBICBT010000800">
    <property type="protein sequence ID" value="KAL3100077.1"/>
    <property type="molecule type" value="Genomic_DNA"/>
</dbReference>
<evidence type="ECO:0000313" key="2">
    <source>
        <dbReference type="Proteomes" id="UP001620626"/>
    </source>
</evidence>